<reference evidence="5 6" key="1">
    <citation type="submission" date="2022-12" db="EMBL/GenBank/DDBJ databases">
        <title>Draft genome sequence of Paenibacillus sp. dW9.</title>
        <authorList>
            <person name="Choi E.-W."/>
            <person name="Kim D.-U."/>
        </authorList>
    </citation>
    <scope>NUCLEOTIDE SEQUENCE [LARGE SCALE GENOMIC DNA]</scope>
    <source>
        <strain evidence="6">dW9</strain>
    </source>
</reference>
<evidence type="ECO:0000256" key="3">
    <source>
        <dbReference type="ARBA" id="ARBA00023239"/>
    </source>
</evidence>
<dbReference type="SUPFAM" id="SSF51621">
    <property type="entry name" value="Phosphoenolpyruvate/pyruvate domain"/>
    <property type="match status" value="1"/>
</dbReference>
<dbReference type="Pfam" id="PF03328">
    <property type="entry name" value="HpcH_HpaI"/>
    <property type="match status" value="1"/>
</dbReference>
<dbReference type="GO" id="GO:0016829">
    <property type="term" value="F:lyase activity"/>
    <property type="evidence" value="ECO:0007669"/>
    <property type="project" value="UniProtKB-KW"/>
</dbReference>
<name>A0ABT4Q4C4_9BACL</name>
<evidence type="ECO:0000256" key="1">
    <source>
        <dbReference type="ARBA" id="ARBA00005568"/>
    </source>
</evidence>
<dbReference type="InterPro" id="IPR005000">
    <property type="entry name" value="Aldolase/citrate-lyase_domain"/>
</dbReference>
<evidence type="ECO:0000313" key="5">
    <source>
        <dbReference type="EMBL" id="MCZ8511730.1"/>
    </source>
</evidence>
<keyword evidence="3 5" id="KW-0456">Lyase</keyword>
<dbReference type="RefSeq" id="WP_269880123.1">
    <property type="nucleotide sequence ID" value="NZ_JAQAGZ010000002.1"/>
</dbReference>
<dbReference type="InterPro" id="IPR040442">
    <property type="entry name" value="Pyrv_kinase-like_dom_sf"/>
</dbReference>
<keyword evidence="6" id="KW-1185">Reference proteome</keyword>
<dbReference type="Gene3D" id="3.20.20.60">
    <property type="entry name" value="Phosphoenolpyruvate-binding domains"/>
    <property type="match status" value="1"/>
</dbReference>
<accession>A0ABT4Q4C4</accession>
<dbReference type="Proteomes" id="UP001527882">
    <property type="component" value="Unassembled WGS sequence"/>
</dbReference>
<feature type="domain" description="HpcH/HpaI aldolase/citrate lyase" evidence="4">
    <location>
        <begin position="15"/>
        <end position="204"/>
    </location>
</feature>
<dbReference type="EMBL" id="JAQAGZ010000002">
    <property type="protein sequence ID" value="MCZ8511730.1"/>
    <property type="molecule type" value="Genomic_DNA"/>
</dbReference>
<dbReference type="PANTHER" id="PTHR30502">
    <property type="entry name" value="2-KETO-3-DEOXY-L-RHAMNONATE ALDOLASE"/>
    <property type="match status" value="1"/>
</dbReference>
<sequence>MFKETLQKGSTVFGIWQRIPSSAVSEILSVAGVDFAAVDMEHGPIDISDLRTIVPVFKSNSIPVLLRIPSAHLSLIAKALDLDVDGIIVPQVSTAAEAEAAVAASKFSPIGKRGIGGPCAADHYGDISAEKFTDIANDRVVTIVQIENQQAVGNLDEILEVTGIDLFYIGPFDLSQSLGITGQMDHPLLIETIQFVIDKLITKGIPIGMHGVNGEFIKYWRNRGASLFTYGMDNAFLKNSVRSAFESLSSNINSTD</sequence>
<dbReference type="PANTHER" id="PTHR30502:SF0">
    <property type="entry name" value="PHOSPHOENOLPYRUVATE CARBOXYLASE FAMILY PROTEIN"/>
    <property type="match status" value="1"/>
</dbReference>
<dbReference type="InterPro" id="IPR050251">
    <property type="entry name" value="HpcH-HpaI_aldolase"/>
</dbReference>
<evidence type="ECO:0000256" key="2">
    <source>
        <dbReference type="ARBA" id="ARBA00022723"/>
    </source>
</evidence>
<comment type="similarity">
    <text evidence="1">Belongs to the HpcH/HpaI aldolase family.</text>
</comment>
<evidence type="ECO:0000259" key="4">
    <source>
        <dbReference type="Pfam" id="PF03328"/>
    </source>
</evidence>
<comment type="caution">
    <text evidence="5">The sequence shown here is derived from an EMBL/GenBank/DDBJ whole genome shotgun (WGS) entry which is preliminary data.</text>
</comment>
<proteinExistence type="inferred from homology"/>
<evidence type="ECO:0000313" key="6">
    <source>
        <dbReference type="Proteomes" id="UP001527882"/>
    </source>
</evidence>
<keyword evidence="2" id="KW-0479">Metal-binding</keyword>
<protein>
    <submittedName>
        <fullName evidence="5">Aldolase/citrate lyase family protein</fullName>
    </submittedName>
</protein>
<dbReference type="InterPro" id="IPR015813">
    <property type="entry name" value="Pyrv/PenolPyrv_kinase-like_dom"/>
</dbReference>
<organism evidence="5 6">
    <name type="scientific">Paenibacillus gyeongsangnamensis</name>
    <dbReference type="NCBI Taxonomy" id="3388067"/>
    <lineage>
        <taxon>Bacteria</taxon>
        <taxon>Bacillati</taxon>
        <taxon>Bacillota</taxon>
        <taxon>Bacilli</taxon>
        <taxon>Bacillales</taxon>
        <taxon>Paenibacillaceae</taxon>
        <taxon>Paenibacillus</taxon>
    </lineage>
</organism>
<gene>
    <name evidence="5" type="ORF">O9H85_04695</name>
</gene>